<dbReference type="InterPro" id="IPR014472">
    <property type="entry name" value="CHOPT"/>
</dbReference>
<organism evidence="7 8">
    <name type="scientific">Pseudoloma neurophilia</name>
    <dbReference type="NCBI Taxonomy" id="146866"/>
    <lineage>
        <taxon>Eukaryota</taxon>
        <taxon>Fungi</taxon>
        <taxon>Fungi incertae sedis</taxon>
        <taxon>Microsporidia</taxon>
        <taxon>Pseudoloma</taxon>
    </lineage>
</organism>
<reference evidence="7 8" key="1">
    <citation type="submission" date="2015-07" db="EMBL/GenBank/DDBJ databases">
        <title>The genome of Pseudoloma neurophilia, a relevant intracellular parasite of the zebrafish.</title>
        <authorList>
            <person name="Ndikumana S."/>
            <person name="Pelin A."/>
            <person name="Sanders J."/>
            <person name="Corradi N."/>
        </authorList>
    </citation>
    <scope>NUCLEOTIDE SEQUENCE [LARGE SCALE GENOMIC DNA]</scope>
    <source>
        <strain evidence="7 8">MK1</strain>
    </source>
</reference>
<evidence type="ECO:0000313" key="7">
    <source>
        <dbReference type="EMBL" id="KRH95059.1"/>
    </source>
</evidence>
<keyword evidence="4 6" id="KW-0472">Membrane</keyword>
<dbReference type="GO" id="GO:0016780">
    <property type="term" value="F:phosphotransferase activity, for other substituted phosphate groups"/>
    <property type="evidence" value="ECO:0007669"/>
    <property type="project" value="InterPro"/>
</dbReference>
<dbReference type="InterPro" id="IPR043130">
    <property type="entry name" value="CDP-OH_PTrfase_TM_dom"/>
</dbReference>
<dbReference type="GO" id="GO:0016020">
    <property type="term" value="C:membrane"/>
    <property type="evidence" value="ECO:0007669"/>
    <property type="project" value="UniProtKB-SubCell"/>
</dbReference>
<comment type="similarity">
    <text evidence="2 5">Belongs to the CDP-alcohol phosphatidyltransferase class-I family.</text>
</comment>
<accession>A0A0R0M0S1</accession>
<evidence type="ECO:0000313" key="8">
    <source>
        <dbReference type="Proteomes" id="UP000051530"/>
    </source>
</evidence>
<feature type="transmembrane region" description="Helical" evidence="6">
    <location>
        <begin position="222"/>
        <end position="241"/>
    </location>
</feature>
<dbReference type="Pfam" id="PF01066">
    <property type="entry name" value="CDP-OH_P_transf"/>
    <property type="match status" value="1"/>
</dbReference>
<name>A0A0R0M0S1_9MICR</name>
<evidence type="ECO:0000256" key="1">
    <source>
        <dbReference type="ARBA" id="ARBA00004370"/>
    </source>
</evidence>
<feature type="transmembrane region" description="Helical" evidence="6">
    <location>
        <begin position="331"/>
        <end position="350"/>
    </location>
</feature>
<sequence length="379" mass="43177">MLRYKNIRFITDEAHEERKKALLNYKYNGVDKSLISKYVMNHIWNASVKLFPKWLAPNCITLFGLFFTLISFSLSLYYDFECAGKAPSWVYFSHAACLFLYMLCDAVDGKQARRTNTGSPLGQLFDHVVDSFVASLTVIMLASALGLGISIELVLFLINFKFCVFYANLEEFFTHEFILGTINGPTEGILSGIVVFLLAGFFGPECFYFLFGYNLHSKLTDLAVFGIFMATIVVILTTFTVLKDPKVNERSQVIFHALTPITFYITFFMLTKQLDKPWKFYILLLCEMSNFSILIIEMIYASFAHLEIPAYSPTTIAFILMLIITYHDNQLYILTAGSVISLLIVIYAVFNEIADILEISIFTIPVQSETVIKEVKKTE</sequence>
<dbReference type="Gene3D" id="1.20.120.1760">
    <property type="match status" value="1"/>
</dbReference>
<dbReference type="PANTHER" id="PTHR10414">
    <property type="entry name" value="ETHANOLAMINEPHOSPHOTRANSFERASE"/>
    <property type="match status" value="1"/>
</dbReference>
<dbReference type="Proteomes" id="UP000051530">
    <property type="component" value="Unassembled WGS sequence"/>
</dbReference>
<dbReference type="AlphaFoldDB" id="A0A0R0M0S1"/>
<protein>
    <submittedName>
        <fullName evidence="7">sn-1,2-diacylglycerol ethanolamine-and cholinephosphotransferase</fullName>
    </submittedName>
</protein>
<dbReference type="PROSITE" id="PS00379">
    <property type="entry name" value="CDP_ALCOHOL_P_TRANSF"/>
    <property type="match status" value="1"/>
</dbReference>
<evidence type="ECO:0000256" key="3">
    <source>
        <dbReference type="ARBA" id="ARBA00022679"/>
    </source>
</evidence>
<dbReference type="InterPro" id="IPR048254">
    <property type="entry name" value="CDP_ALCOHOL_P_TRANSF_CS"/>
</dbReference>
<evidence type="ECO:0000256" key="2">
    <source>
        <dbReference type="ARBA" id="ARBA00010441"/>
    </source>
</evidence>
<dbReference type="InterPro" id="IPR000462">
    <property type="entry name" value="CDP-OH_P_trans"/>
</dbReference>
<feature type="transmembrane region" description="Helical" evidence="6">
    <location>
        <begin position="308"/>
        <end position="324"/>
    </location>
</feature>
<keyword evidence="6" id="KW-1133">Transmembrane helix</keyword>
<dbReference type="OrthoDB" id="196717at2759"/>
<feature type="transmembrane region" description="Helical" evidence="6">
    <location>
        <begin position="55"/>
        <end position="77"/>
    </location>
</feature>
<proteinExistence type="inferred from homology"/>
<keyword evidence="3 5" id="KW-0808">Transferase</keyword>
<feature type="transmembrane region" description="Helical" evidence="6">
    <location>
        <begin position="128"/>
        <end position="158"/>
    </location>
</feature>
<dbReference type="GO" id="GO:0008654">
    <property type="term" value="P:phospholipid biosynthetic process"/>
    <property type="evidence" value="ECO:0007669"/>
    <property type="project" value="InterPro"/>
</dbReference>
<feature type="transmembrane region" description="Helical" evidence="6">
    <location>
        <begin position="89"/>
        <end position="107"/>
    </location>
</feature>
<comment type="subcellular location">
    <subcellularLocation>
        <location evidence="1">Membrane</location>
    </subcellularLocation>
</comment>
<gene>
    <name evidence="7" type="ORF">M153_320001940</name>
</gene>
<feature type="transmembrane region" description="Helical" evidence="6">
    <location>
        <begin position="253"/>
        <end position="270"/>
    </location>
</feature>
<keyword evidence="6" id="KW-0812">Transmembrane</keyword>
<dbReference type="VEuPathDB" id="MicrosporidiaDB:M153_320001940"/>
<comment type="caution">
    <text evidence="7">The sequence shown here is derived from an EMBL/GenBank/DDBJ whole genome shotgun (WGS) entry which is preliminary data.</text>
</comment>
<feature type="transmembrane region" description="Helical" evidence="6">
    <location>
        <begin position="189"/>
        <end position="210"/>
    </location>
</feature>
<dbReference type="PIRSF" id="PIRSF015665">
    <property type="entry name" value="CHOPT"/>
    <property type="match status" value="1"/>
</dbReference>
<dbReference type="EMBL" id="LGUB01000007">
    <property type="protein sequence ID" value="KRH95059.1"/>
    <property type="molecule type" value="Genomic_DNA"/>
</dbReference>
<evidence type="ECO:0000256" key="6">
    <source>
        <dbReference type="SAM" id="Phobius"/>
    </source>
</evidence>
<evidence type="ECO:0000256" key="4">
    <source>
        <dbReference type="ARBA" id="ARBA00023136"/>
    </source>
</evidence>
<evidence type="ECO:0000256" key="5">
    <source>
        <dbReference type="RuleBase" id="RU003750"/>
    </source>
</evidence>
<keyword evidence="8" id="KW-1185">Reference proteome</keyword>
<dbReference type="PANTHER" id="PTHR10414:SF37">
    <property type="entry name" value="BB IN A BOXCAR, ISOFORM C"/>
    <property type="match status" value="1"/>
</dbReference>
<feature type="transmembrane region" description="Helical" evidence="6">
    <location>
        <begin position="282"/>
        <end position="302"/>
    </location>
</feature>